<dbReference type="Proteomes" id="UP001222325">
    <property type="component" value="Unassembled WGS sequence"/>
</dbReference>
<gene>
    <name evidence="1" type="ORF">B0H15DRAFT_820658</name>
</gene>
<dbReference type="Gene3D" id="3.80.10.10">
    <property type="entry name" value="Ribonuclease Inhibitor"/>
    <property type="match status" value="1"/>
</dbReference>
<evidence type="ECO:0008006" key="3">
    <source>
        <dbReference type="Google" id="ProtNLM"/>
    </source>
</evidence>
<protein>
    <recommendedName>
        <fullName evidence="3">F-box domain-containing protein</fullName>
    </recommendedName>
</protein>
<dbReference type="PANTHER" id="PTHR38926">
    <property type="entry name" value="F-BOX DOMAIN CONTAINING PROTEIN, EXPRESSED"/>
    <property type="match status" value="1"/>
</dbReference>
<evidence type="ECO:0000313" key="1">
    <source>
        <dbReference type="EMBL" id="KAJ7099546.1"/>
    </source>
</evidence>
<reference evidence="1" key="1">
    <citation type="submission" date="2023-03" db="EMBL/GenBank/DDBJ databases">
        <title>Massive genome expansion in bonnet fungi (Mycena s.s.) driven by repeated elements and novel gene families across ecological guilds.</title>
        <authorList>
            <consortium name="Lawrence Berkeley National Laboratory"/>
            <person name="Harder C.B."/>
            <person name="Miyauchi S."/>
            <person name="Viragh M."/>
            <person name="Kuo A."/>
            <person name="Thoen E."/>
            <person name="Andreopoulos B."/>
            <person name="Lu D."/>
            <person name="Skrede I."/>
            <person name="Drula E."/>
            <person name="Henrissat B."/>
            <person name="Morin E."/>
            <person name="Kohler A."/>
            <person name="Barry K."/>
            <person name="LaButti K."/>
            <person name="Morin E."/>
            <person name="Salamov A."/>
            <person name="Lipzen A."/>
            <person name="Mereny Z."/>
            <person name="Hegedus B."/>
            <person name="Baldrian P."/>
            <person name="Stursova M."/>
            <person name="Weitz H."/>
            <person name="Taylor A."/>
            <person name="Grigoriev I.V."/>
            <person name="Nagy L.G."/>
            <person name="Martin F."/>
            <person name="Kauserud H."/>
        </authorList>
    </citation>
    <scope>NUCLEOTIDE SEQUENCE</scope>
    <source>
        <strain evidence="1">CBHHK173m</strain>
    </source>
</reference>
<accession>A0AAD6XVU4</accession>
<dbReference type="EMBL" id="JARJCN010000007">
    <property type="protein sequence ID" value="KAJ7099546.1"/>
    <property type="molecule type" value="Genomic_DNA"/>
</dbReference>
<keyword evidence="2" id="KW-1185">Reference proteome</keyword>
<name>A0AAD6XVU4_9AGAR</name>
<sequence length="345" mass="38521">MNAIKYGWQMPVEVLEIIFQMCLPDTDYVSPNTFQAPLLLCQVCGSWRKVALFTPSLWSSLSIRLARRPGLWKDFLDSWLGRSGGRPISLSITGFSQSYHFDEHILKLVVKHSKRWQRLRLDGVRATTRATLLNTCMPLLETLEISGGRVHIFPADIPRLRTLSILDENADLASVHLPLERLTVFSASRCMCTLEKCFAFLAEAKNLTSCTIQLSPTASWATPQHFLPVHLPHLRKLILIRVGAIGDQATTAFFRHAQLPCLDSLELVSSHPESTFELGPYPIFLAPARRSNLRSLHLTGGQPRDKGLLDTVIAIPSLKVVVITSGSGAEKPLPRDVQETLNLRS</sequence>
<proteinExistence type="predicted"/>
<dbReference type="SUPFAM" id="SSF52047">
    <property type="entry name" value="RNI-like"/>
    <property type="match status" value="1"/>
</dbReference>
<dbReference type="InterPro" id="IPR032675">
    <property type="entry name" value="LRR_dom_sf"/>
</dbReference>
<comment type="caution">
    <text evidence="1">The sequence shown here is derived from an EMBL/GenBank/DDBJ whole genome shotgun (WGS) entry which is preliminary data.</text>
</comment>
<organism evidence="1 2">
    <name type="scientific">Mycena belliarum</name>
    <dbReference type="NCBI Taxonomy" id="1033014"/>
    <lineage>
        <taxon>Eukaryota</taxon>
        <taxon>Fungi</taxon>
        <taxon>Dikarya</taxon>
        <taxon>Basidiomycota</taxon>
        <taxon>Agaricomycotina</taxon>
        <taxon>Agaricomycetes</taxon>
        <taxon>Agaricomycetidae</taxon>
        <taxon>Agaricales</taxon>
        <taxon>Marasmiineae</taxon>
        <taxon>Mycenaceae</taxon>
        <taxon>Mycena</taxon>
    </lineage>
</organism>
<evidence type="ECO:0000313" key="2">
    <source>
        <dbReference type="Proteomes" id="UP001222325"/>
    </source>
</evidence>
<dbReference type="PANTHER" id="PTHR38926:SF5">
    <property type="entry name" value="F-BOX AND LEUCINE-RICH REPEAT PROTEIN 6"/>
    <property type="match status" value="1"/>
</dbReference>
<dbReference type="AlphaFoldDB" id="A0AAD6XVU4"/>